<dbReference type="Pfam" id="PF20448">
    <property type="entry name" value="DUF6705"/>
    <property type="match status" value="1"/>
</dbReference>
<reference evidence="3 4" key="1">
    <citation type="submission" date="2019-09" db="EMBL/GenBank/DDBJ databases">
        <title>FDA dAtabase for Regulatory Grade micrObial Sequences (FDA-ARGOS): Supporting development and validation of Infectious Disease Dx tests.</title>
        <authorList>
            <person name="Sciortino C."/>
            <person name="Tallon L."/>
            <person name="Sadzewicz L."/>
            <person name="Vavikolanu K."/>
            <person name="Mehta A."/>
            <person name="Aluvathingal J."/>
            <person name="Nadendla S."/>
            <person name="Nandy P."/>
            <person name="Geyer C."/>
            <person name="Yan Y."/>
            <person name="Sichtig H."/>
        </authorList>
    </citation>
    <scope>NUCLEOTIDE SEQUENCE [LARGE SCALE GENOMIC DNA]</scope>
    <source>
        <strain evidence="3 4">FDAARGOS_636</strain>
    </source>
</reference>
<keyword evidence="4" id="KW-1185">Reference proteome</keyword>
<dbReference type="InterPro" id="IPR046551">
    <property type="entry name" value="DUF6705"/>
</dbReference>
<dbReference type="EMBL" id="CP050995">
    <property type="protein sequence ID" value="QIY90846.1"/>
    <property type="molecule type" value="Genomic_DNA"/>
</dbReference>
<dbReference type="RefSeq" id="WP_168238350.1">
    <property type="nucleotide sequence ID" value="NZ_CP050995.1"/>
</dbReference>
<name>A0ABX6KQE3_CHRGL</name>
<dbReference type="PROSITE" id="PS51257">
    <property type="entry name" value="PROKAR_LIPOPROTEIN"/>
    <property type="match status" value="1"/>
</dbReference>
<proteinExistence type="predicted"/>
<feature type="domain" description="DUF6705" evidence="2">
    <location>
        <begin position="1"/>
        <end position="185"/>
    </location>
</feature>
<feature type="signal peptide" evidence="1">
    <location>
        <begin position="1"/>
        <end position="18"/>
    </location>
</feature>
<feature type="chain" id="PRO_5047309479" description="DUF6705 domain-containing protein" evidence="1">
    <location>
        <begin position="19"/>
        <end position="185"/>
    </location>
</feature>
<keyword evidence="1" id="KW-0732">Signal</keyword>
<accession>A0ABX6KQE3</accession>
<gene>
    <name evidence="3" type="ORF">FOB44_09330</name>
</gene>
<evidence type="ECO:0000313" key="3">
    <source>
        <dbReference type="EMBL" id="QIY90846.1"/>
    </source>
</evidence>
<evidence type="ECO:0000313" key="4">
    <source>
        <dbReference type="Proteomes" id="UP000501570"/>
    </source>
</evidence>
<evidence type="ECO:0000259" key="2">
    <source>
        <dbReference type="Pfam" id="PF20448"/>
    </source>
</evidence>
<dbReference type="Proteomes" id="UP000501570">
    <property type="component" value="Chromosome"/>
</dbReference>
<protein>
    <recommendedName>
        <fullName evidence="2">DUF6705 domain-containing protein</fullName>
    </recommendedName>
</protein>
<organism evidence="3 4">
    <name type="scientific">Chryseobacterium gallinarum</name>
    <dbReference type="NCBI Taxonomy" id="1324352"/>
    <lineage>
        <taxon>Bacteria</taxon>
        <taxon>Pseudomonadati</taxon>
        <taxon>Bacteroidota</taxon>
        <taxon>Flavobacteriia</taxon>
        <taxon>Flavobacteriales</taxon>
        <taxon>Weeksellaceae</taxon>
        <taxon>Chryseobacterium group</taxon>
        <taxon>Chryseobacterium</taxon>
    </lineage>
</organism>
<evidence type="ECO:0000256" key="1">
    <source>
        <dbReference type="SAM" id="SignalP"/>
    </source>
</evidence>
<sequence>MKNLFLFILFCISISCNAQTYPLRTYTEVPPNAYIQDTNNELVPYEGTWKGTWNGKTVFIYLKRIKDYFTHLENKPYYKDILVGKYKILDSNGAILFDSSNLSDENAKIKGARFLSIPNTRYILNYIDSNLCNTSGNVSINFTDTTKIKLNWKLNFDSKMITTDCQYYNTGIPEVLPKEIILTKQ</sequence>